<protein>
    <submittedName>
        <fullName evidence="1">Uncharacterized protein</fullName>
    </submittedName>
</protein>
<accession>A0A451BPA6</accession>
<sequence>MIIADGRGRPKSGAALVVRDPQVWNGPAGRIQCDLCDFSSMIHITTQMF</sequence>
<gene>
    <name evidence="1" type="ORF">BECKSD772D_GA0070982_10853</name>
</gene>
<name>A0A451BPA6_9GAMM</name>
<dbReference type="EMBL" id="CAADHB010000085">
    <property type="protein sequence ID" value="VFK80104.1"/>
    <property type="molecule type" value="Genomic_DNA"/>
</dbReference>
<proteinExistence type="predicted"/>
<organism evidence="1">
    <name type="scientific">Candidatus Kentrum sp. SD</name>
    <dbReference type="NCBI Taxonomy" id="2126332"/>
    <lineage>
        <taxon>Bacteria</taxon>
        <taxon>Pseudomonadati</taxon>
        <taxon>Pseudomonadota</taxon>
        <taxon>Gammaproteobacteria</taxon>
        <taxon>Candidatus Kentrum</taxon>
    </lineage>
</organism>
<dbReference type="AlphaFoldDB" id="A0A451BPA6"/>
<evidence type="ECO:0000313" key="1">
    <source>
        <dbReference type="EMBL" id="VFK80104.1"/>
    </source>
</evidence>
<reference evidence="1" key="1">
    <citation type="submission" date="2019-02" db="EMBL/GenBank/DDBJ databases">
        <authorList>
            <person name="Gruber-Vodicka R. H."/>
            <person name="Seah K. B. B."/>
        </authorList>
    </citation>
    <scope>NUCLEOTIDE SEQUENCE</scope>
    <source>
        <strain evidence="1">BECK_S127</strain>
    </source>
</reference>